<dbReference type="InterPro" id="IPR006175">
    <property type="entry name" value="YjgF/YER057c/UK114"/>
</dbReference>
<dbReference type="RefSeq" id="WP_081875513.1">
    <property type="nucleotide sequence ID" value="NZ_BBIO01000008.1"/>
</dbReference>
<dbReference type="FunFam" id="3.30.1330.40:FF:000001">
    <property type="entry name" value="L-PSP family endoribonuclease"/>
    <property type="match status" value="1"/>
</dbReference>
<dbReference type="EMBL" id="BBIO01000008">
    <property type="protein sequence ID" value="GAK45286.1"/>
    <property type="molecule type" value="Genomic_DNA"/>
</dbReference>
<dbReference type="GO" id="GO:0019239">
    <property type="term" value="F:deaminase activity"/>
    <property type="evidence" value="ECO:0007669"/>
    <property type="project" value="TreeGrafter"/>
</dbReference>
<dbReference type="Proteomes" id="UP000028702">
    <property type="component" value="Unassembled WGS sequence"/>
</dbReference>
<dbReference type="Gene3D" id="3.30.1330.40">
    <property type="entry name" value="RutC-like"/>
    <property type="match status" value="1"/>
</dbReference>
<dbReference type="GO" id="GO:0005829">
    <property type="term" value="C:cytosol"/>
    <property type="evidence" value="ECO:0007669"/>
    <property type="project" value="TreeGrafter"/>
</dbReference>
<name>A0A081BB68_9HYPH</name>
<dbReference type="PANTHER" id="PTHR11803">
    <property type="entry name" value="2-IMINOBUTANOATE/2-IMINOPROPANOATE DEAMINASE RIDA"/>
    <property type="match status" value="1"/>
</dbReference>
<dbReference type="PANTHER" id="PTHR11803:SF39">
    <property type="entry name" value="2-IMINOBUTANOATE_2-IMINOPROPANOATE DEAMINASE"/>
    <property type="match status" value="1"/>
</dbReference>
<dbReference type="STRING" id="1333998.M2A_1785"/>
<protein>
    <submittedName>
        <fullName evidence="2">Endoribonuclease L-PSP</fullName>
    </submittedName>
</protein>
<organism evidence="2 3">
    <name type="scientific">Tepidicaulis marinus</name>
    <dbReference type="NCBI Taxonomy" id="1333998"/>
    <lineage>
        <taxon>Bacteria</taxon>
        <taxon>Pseudomonadati</taxon>
        <taxon>Pseudomonadota</taxon>
        <taxon>Alphaproteobacteria</taxon>
        <taxon>Hyphomicrobiales</taxon>
        <taxon>Parvibaculaceae</taxon>
        <taxon>Tepidicaulis</taxon>
    </lineage>
</organism>
<reference evidence="2 3" key="1">
    <citation type="submission" date="2014-07" db="EMBL/GenBank/DDBJ databases">
        <title>Tepidicaulis marinum gen. nov., sp. nov., a novel marine bacterium denitrifying nitrate to nitrous oxide strictly under microaerobic conditions.</title>
        <authorList>
            <person name="Takeuchi M."/>
            <person name="Yamagishi T."/>
            <person name="Kamagata Y."/>
            <person name="Oshima K."/>
            <person name="Hattori M."/>
            <person name="Katayama T."/>
            <person name="Hanada S."/>
            <person name="Tamaki H."/>
            <person name="Marumo K."/>
            <person name="Maeda H."/>
            <person name="Nedachi M."/>
            <person name="Iwasaki W."/>
            <person name="Suwa Y."/>
            <person name="Sakata S."/>
        </authorList>
    </citation>
    <scope>NUCLEOTIDE SEQUENCE [LARGE SCALE GENOMIC DNA]</scope>
    <source>
        <strain evidence="2 3">MA2</strain>
    </source>
</reference>
<dbReference type="SUPFAM" id="SSF55298">
    <property type="entry name" value="YjgF-like"/>
    <property type="match status" value="1"/>
</dbReference>
<keyword evidence="3" id="KW-1185">Reference proteome</keyword>
<accession>A0A081BB68</accession>
<evidence type="ECO:0000313" key="3">
    <source>
        <dbReference type="Proteomes" id="UP000028702"/>
    </source>
</evidence>
<dbReference type="eggNOG" id="COG0251">
    <property type="taxonomic scope" value="Bacteria"/>
</dbReference>
<comment type="caution">
    <text evidence="2">The sequence shown here is derived from an EMBL/GenBank/DDBJ whole genome shotgun (WGS) entry which is preliminary data.</text>
</comment>
<gene>
    <name evidence="2" type="ORF">M2A_1785</name>
</gene>
<dbReference type="AlphaFoldDB" id="A0A081BB68"/>
<dbReference type="CDD" id="cd00448">
    <property type="entry name" value="YjgF_YER057c_UK114_family"/>
    <property type="match status" value="1"/>
</dbReference>
<proteinExistence type="inferred from homology"/>
<comment type="similarity">
    <text evidence="1">Belongs to the RutC family.</text>
</comment>
<sequence>MRKIGRKKNILALAVLGIGGLSGGLLGALWVPGAHADEAGEASSGALFETYTREETKALGLPFSEAVRAGNILYLSGQIGVKPGTLELVPGGMEAEARQTMENIGEVLAHYGADFSHIAKCTVMLADMSEWADFNKVYVTYFGDGPFPARSAFGASGLALGGKLEVECMAVLPEDS</sequence>
<dbReference type="Pfam" id="PF01042">
    <property type="entry name" value="Ribonuc_L-PSP"/>
    <property type="match status" value="1"/>
</dbReference>
<evidence type="ECO:0000313" key="2">
    <source>
        <dbReference type="EMBL" id="GAK45286.1"/>
    </source>
</evidence>
<dbReference type="InterPro" id="IPR035959">
    <property type="entry name" value="RutC-like_sf"/>
</dbReference>
<evidence type="ECO:0000256" key="1">
    <source>
        <dbReference type="ARBA" id="ARBA00010552"/>
    </source>
</evidence>